<evidence type="ECO:0000259" key="1">
    <source>
        <dbReference type="Pfam" id="PF18154"/>
    </source>
</evidence>
<evidence type="ECO:0000313" key="2">
    <source>
        <dbReference type="EMBL" id="PZW22859.1"/>
    </source>
</evidence>
<reference evidence="2 3" key="1">
    <citation type="submission" date="2018-06" db="EMBL/GenBank/DDBJ databases">
        <title>Genomic Encyclopedia of Archaeal and Bacterial Type Strains, Phase II (KMG-II): from individual species to whole genera.</title>
        <authorList>
            <person name="Goeker M."/>
        </authorList>
    </citation>
    <scope>NUCLEOTIDE SEQUENCE [LARGE SCALE GENOMIC DNA]</scope>
    <source>
        <strain evidence="2 3">ATCC BAA-1881</strain>
    </source>
</reference>
<organism evidence="2 3">
    <name type="scientific">Thermosporothrix hazakensis</name>
    <dbReference type="NCBI Taxonomy" id="644383"/>
    <lineage>
        <taxon>Bacteria</taxon>
        <taxon>Bacillati</taxon>
        <taxon>Chloroflexota</taxon>
        <taxon>Ktedonobacteria</taxon>
        <taxon>Ktedonobacterales</taxon>
        <taxon>Thermosporotrichaceae</taxon>
        <taxon>Thermosporothrix</taxon>
    </lineage>
</organism>
<dbReference type="Pfam" id="PF18154">
    <property type="entry name" value="pPIWI_RE_REase"/>
    <property type="match status" value="1"/>
</dbReference>
<dbReference type="EMBL" id="QKUF01000030">
    <property type="protein sequence ID" value="PZW22859.1"/>
    <property type="molecule type" value="Genomic_DNA"/>
</dbReference>
<dbReference type="Proteomes" id="UP000248806">
    <property type="component" value="Unassembled WGS sequence"/>
</dbReference>
<comment type="caution">
    <text evidence="2">The sequence shown here is derived from an EMBL/GenBank/DDBJ whole genome shotgun (WGS) entry which is preliminary data.</text>
</comment>
<proteinExistence type="predicted"/>
<dbReference type="OrthoDB" id="163187at2"/>
<accession>A0A326U0J6</accession>
<evidence type="ECO:0000313" key="3">
    <source>
        <dbReference type="Proteomes" id="UP000248806"/>
    </source>
</evidence>
<dbReference type="RefSeq" id="WP_111325579.1">
    <property type="nucleotide sequence ID" value="NZ_BIFX01000001.1"/>
</dbReference>
<dbReference type="InterPro" id="IPR040828">
    <property type="entry name" value="pPIWI_RE_REase"/>
</dbReference>
<feature type="domain" description="REase associating with pPIWI RE" evidence="1">
    <location>
        <begin position="257"/>
        <end position="384"/>
    </location>
</feature>
<protein>
    <recommendedName>
        <fullName evidence="1">REase associating with pPIWI RE domain-containing protein</fullName>
    </recommendedName>
</protein>
<gene>
    <name evidence="2" type="ORF">EI42_05310</name>
</gene>
<sequence length="385" mass="44835">MARSLPEDVFPYLVLGLAKYMESERKYPYPDELRYALNHLSLVMLSGFPTTITDMFSLFESPLEEWWPGTLPPAIDPRFELLYEGELDEQVVEFLLEYDLPVQATLQNVQVVLDNQKVVAMLNVCRSAYIQDPSRASEEYIAARQYIIAHPWTSAEQIRRKFRDFRYITVEAISSFYRDSQALQLALLYQRQGRAGACYWNCPACGPLYLRDNRLGSLKPNACLGRCPGPQGWDALDPVDNPLVLRRGIHLRTFIPGVTELQLYHWLVQEAQPDTPELQQVLLWPGVDCYDLQLIYQRTLQRREVWAVDVKDYKDPFVLGRRIAQDNRQIVENALEWNQWYYVYPSYRELQRSDYRACVLRAAGQLPANVHVVSEKQFKVLVTEQ</sequence>
<name>A0A326U0J6_THEHA</name>
<keyword evidence="3" id="KW-1185">Reference proteome</keyword>
<dbReference type="AlphaFoldDB" id="A0A326U0J6"/>